<dbReference type="InterPro" id="IPR036163">
    <property type="entry name" value="HMA_dom_sf"/>
</dbReference>
<dbReference type="PROSITE" id="PS01047">
    <property type="entry name" value="HMA_1"/>
    <property type="match status" value="1"/>
</dbReference>
<dbReference type="PROSITE" id="PS50846">
    <property type="entry name" value="HMA_2"/>
    <property type="match status" value="1"/>
</dbReference>
<dbReference type="Pfam" id="PF00403">
    <property type="entry name" value="HMA"/>
    <property type="match status" value="1"/>
</dbReference>
<comment type="caution">
    <text evidence="3">The sequence shown here is derived from an EMBL/GenBank/DDBJ whole genome shotgun (WGS) entry which is preliminary data.</text>
</comment>
<gene>
    <name evidence="3" type="ORF">GETHED_27840</name>
</gene>
<protein>
    <submittedName>
        <fullName evidence="3">Metal-binding protein</fullName>
    </submittedName>
</protein>
<dbReference type="Gene3D" id="3.30.70.100">
    <property type="match status" value="1"/>
</dbReference>
<evidence type="ECO:0000313" key="3">
    <source>
        <dbReference type="EMBL" id="GLH68420.1"/>
    </source>
</evidence>
<evidence type="ECO:0000256" key="1">
    <source>
        <dbReference type="ARBA" id="ARBA00022723"/>
    </source>
</evidence>
<feature type="domain" description="HMA" evidence="2">
    <location>
        <begin position="2"/>
        <end position="65"/>
    </location>
</feature>
<dbReference type="EMBL" id="BSDC01000005">
    <property type="protein sequence ID" value="GLH68420.1"/>
    <property type="molecule type" value="Genomic_DNA"/>
</dbReference>
<accession>A0ABQ5Q253</accession>
<evidence type="ECO:0000313" key="4">
    <source>
        <dbReference type="Proteomes" id="UP001165044"/>
    </source>
</evidence>
<organism evidence="3 4">
    <name type="scientific">Geothrix edaphica</name>
    <dbReference type="NCBI Taxonomy" id="2927976"/>
    <lineage>
        <taxon>Bacteria</taxon>
        <taxon>Pseudomonadati</taxon>
        <taxon>Acidobacteriota</taxon>
        <taxon>Holophagae</taxon>
        <taxon>Holophagales</taxon>
        <taxon>Holophagaceae</taxon>
        <taxon>Geothrix</taxon>
    </lineage>
</organism>
<dbReference type="RefSeq" id="WP_285610332.1">
    <property type="nucleotide sequence ID" value="NZ_BSDC01000005.1"/>
</dbReference>
<sequence length="68" mass="6932">MNTHTYRVTGMTCGGCVRHVDKALRNTPGVTEVAVDLTSGTAKVTGTASFGALSAAVAEAGYQMTEPA</sequence>
<dbReference type="SUPFAM" id="SSF55008">
    <property type="entry name" value="HMA, heavy metal-associated domain"/>
    <property type="match status" value="1"/>
</dbReference>
<dbReference type="InterPro" id="IPR006121">
    <property type="entry name" value="HMA_dom"/>
</dbReference>
<dbReference type="Proteomes" id="UP001165044">
    <property type="component" value="Unassembled WGS sequence"/>
</dbReference>
<dbReference type="CDD" id="cd00371">
    <property type="entry name" value="HMA"/>
    <property type="match status" value="1"/>
</dbReference>
<proteinExistence type="predicted"/>
<keyword evidence="4" id="KW-1185">Reference proteome</keyword>
<name>A0ABQ5Q253_9BACT</name>
<keyword evidence="1" id="KW-0479">Metal-binding</keyword>
<reference evidence="3" key="1">
    <citation type="journal article" date="2023" name="Antonie Van Leeuwenhoek">
        <title>Mesoterricola silvestris gen. nov., sp. nov., Mesoterricola sediminis sp. nov., Geothrix oryzae sp. nov., Geothrix edaphica sp. nov., Geothrix rubra sp. nov., and Geothrix limicola sp. nov., six novel members of Acidobacteriota isolated from soils.</title>
        <authorList>
            <person name="Itoh H."/>
            <person name="Sugisawa Y."/>
            <person name="Mise K."/>
            <person name="Xu Z."/>
            <person name="Kuniyasu M."/>
            <person name="Ushijima N."/>
            <person name="Kawano K."/>
            <person name="Kobayashi E."/>
            <person name="Shiratori Y."/>
            <person name="Masuda Y."/>
            <person name="Senoo K."/>
        </authorList>
    </citation>
    <scope>NUCLEOTIDE SEQUENCE</scope>
    <source>
        <strain evidence="3">Red802</strain>
    </source>
</reference>
<evidence type="ECO:0000259" key="2">
    <source>
        <dbReference type="PROSITE" id="PS50846"/>
    </source>
</evidence>
<dbReference type="InterPro" id="IPR017969">
    <property type="entry name" value="Heavy-metal-associated_CS"/>
</dbReference>